<feature type="transmembrane region" description="Helical" evidence="1">
    <location>
        <begin position="15"/>
        <end position="40"/>
    </location>
</feature>
<name>A0A5S9Q4G6_9HYPH</name>
<dbReference type="Pfam" id="PF06912">
    <property type="entry name" value="DUF1275"/>
    <property type="match status" value="1"/>
</dbReference>
<keyword evidence="1" id="KW-0812">Transmembrane</keyword>
<proteinExistence type="predicted"/>
<evidence type="ECO:0000256" key="1">
    <source>
        <dbReference type="SAM" id="Phobius"/>
    </source>
</evidence>
<evidence type="ECO:0000313" key="2">
    <source>
        <dbReference type="EMBL" id="CAA0111844.1"/>
    </source>
</evidence>
<gene>
    <name evidence="2" type="ORF">STARVERO_03984</name>
</gene>
<feature type="transmembrane region" description="Helical" evidence="1">
    <location>
        <begin position="61"/>
        <end position="83"/>
    </location>
</feature>
<feature type="transmembrane region" description="Helical" evidence="1">
    <location>
        <begin position="169"/>
        <end position="190"/>
    </location>
</feature>
<keyword evidence="3" id="KW-1185">Reference proteome</keyword>
<keyword evidence="1" id="KW-1133">Transmembrane helix</keyword>
<dbReference type="PANTHER" id="PTHR37314:SF4">
    <property type="entry name" value="UPF0700 TRANSMEMBRANE PROTEIN YOAK"/>
    <property type="match status" value="1"/>
</dbReference>
<keyword evidence="1" id="KW-0472">Membrane</keyword>
<reference evidence="2 3" key="1">
    <citation type="submission" date="2019-12" db="EMBL/GenBank/DDBJ databases">
        <authorList>
            <person name="Reyes-Prieto M."/>
        </authorList>
    </citation>
    <scope>NUCLEOTIDE SEQUENCE [LARGE SCALE GENOMIC DNA]</scope>
    <source>
        <strain evidence="2">HF14-78462</strain>
    </source>
</reference>
<evidence type="ECO:0000313" key="3">
    <source>
        <dbReference type="Proteomes" id="UP000433050"/>
    </source>
</evidence>
<dbReference type="RefSeq" id="WP_159601052.1">
    <property type="nucleotide sequence ID" value="NZ_CACSAS010000001.1"/>
</dbReference>
<sequence length="230" mass="22861">MSSAAASPSRFRPVLFATFATMVAGFVDAVGYAHLGGLFLSFMSGNSTRLGIQIAGGEWHLVLLTAGVIAGFVLGAVVGTLVADAAGEWKLVAVLGTEVALFAFAVGLTGADAGRLSLLPVAVAMGMQNSVHQIIAGADIGKSFVTGALFSCGQALARSLGGRARPSEVLAYAGSWASFVAGACIGALLLTAAGLIPAMAGACLLLAGLTATAFLFHGHLGPAIARQGGD</sequence>
<dbReference type="InterPro" id="IPR010699">
    <property type="entry name" value="DUF1275"/>
</dbReference>
<dbReference type="EMBL" id="CACSAS010000001">
    <property type="protein sequence ID" value="CAA0111844.1"/>
    <property type="molecule type" value="Genomic_DNA"/>
</dbReference>
<dbReference type="AlphaFoldDB" id="A0A5S9Q4G6"/>
<evidence type="ECO:0008006" key="4">
    <source>
        <dbReference type="Google" id="ProtNLM"/>
    </source>
</evidence>
<dbReference type="Proteomes" id="UP000433050">
    <property type="component" value="Unassembled WGS sequence"/>
</dbReference>
<dbReference type="PANTHER" id="PTHR37314">
    <property type="entry name" value="SLR0142 PROTEIN"/>
    <property type="match status" value="1"/>
</dbReference>
<accession>A0A5S9Q4G6</accession>
<feature type="transmembrane region" description="Helical" evidence="1">
    <location>
        <begin position="196"/>
        <end position="216"/>
    </location>
</feature>
<organism evidence="2 3">
    <name type="scientific">Starkeya nomas</name>
    <dbReference type="NCBI Taxonomy" id="2666134"/>
    <lineage>
        <taxon>Bacteria</taxon>
        <taxon>Pseudomonadati</taxon>
        <taxon>Pseudomonadota</taxon>
        <taxon>Alphaproteobacteria</taxon>
        <taxon>Hyphomicrobiales</taxon>
        <taxon>Xanthobacteraceae</taxon>
        <taxon>Starkeya</taxon>
    </lineage>
</organism>
<protein>
    <recommendedName>
        <fullName evidence="4">DUF1275 family protein</fullName>
    </recommendedName>
</protein>
<feature type="transmembrane region" description="Helical" evidence="1">
    <location>
        <begin position="89"/>
        <end position="108"/>
    </location>
</feature>